<proteinExistence type="predicted"/>
<dbReference type="InterPro" id="IPR050194">
    <property type="entry name" value="Glycosyltransferase_grp1"/>
</dbReference>
<dbReference type="PANTHER" id="PTHR45947:SF3">
    <property type="entry name" value="SULFOQUINOVOSYL TRANSFERASE SQD2"/>
    <property type="match status" value="1"/>
</dbReference>
<accession>A0A0F5PMY9</accession>
<name>A0A0F5PMY9_9THEO</name>
<sequence length="374" mass="42649">MVFMDKRRVLYIVRKSEGGMKRHLLSLLRFLDKEKYCLGVVCSFEKDTIDYLKNQGIEVFELEIGDGFNVKEDLSIIKKIRNIVKEFKADIVHMHGFKASFVGRIACFNLPVKTIVTFHNFPGYNNMSEMKRRALLFLIKFLNKRTDQFIAVSEALKKEMMASERIEEDRIEVIYNCIDETLYKMGELDLRKEFGLPEDSFIVGSIARLIPSKGVQDLIEAAHLIKEADVFFFVAGDGPYRKSLEEKIKEKGLESRFFLLGFRDDIPSFLRNLDVFVLPSHEEGFGISVIEAMNEGVPVVATAVGGIPEIIQEGVNGILVEKGNIESLSKAIKSLLKDAHLKETLSLKGKEVAKKFSCEEMVKRVEELYERIKG</sequence>
<feature type="domain" description="Glycosyltransferase subfamily 4-like N-terminal" evidence="2">
    <location>
        <begin position="18"/>
        <end position="180"/>
    </location>
</feature>
<dbReference type="CDD" id="cd03801">
    <property type="entry name" value="GT4_PimA-like"/>
    <property type="match status" value="1"/>
</dbReference>
<reference evidence="3 4" key="1">
    <citation type="submission" date="2008-07" db="EMBL/GenBank/DDBJ databases">
        <authorList>
            <person name="Gonzalez J."/>
            <person name="Sokolova T."/>
            <person name="Ferriera S."/>
            <person name="Johnson J."/>
            <person name="Kravitz S."/>
            <person name="Beeson K."/>
            <person name="Sutton G."/>
            <person name="Rogers Y.-H."/>
            <person name="Friedman R."/>
            <person name="Frazier M."/>
            <person name="Venter J.C."/>
        </authorList>
    </citation>
    <scope>NUCLEOTIDE SEQUENCE [LARGE SCALE GENOMIC DNA]</scope>
    <source>
        <strain evidence="3 4">DSM 12653</strain>
    </source>
</reference>
<comment type="caution">
    <text evidence="3">The sequence shown here is derived from an EMBL/GenBank/DDBJ whole genome shotgun (WGS) entry which is preliminary data.</text>
</comment>
<dbReference type="Pfam" id="PF00534">
    <property type="entry name" value="Glycos_transf_1"/>
    <property type="match status" value="1"/>
</dbReference>
<reference evidence="4" key="3">
    <citation type="submission" date="2015-02" db="EMBL/GenBank/DDBJ databases">
        <title>Genome analysis of three genomes within the thermophilic hydrogenogenic bacterial species Caldanaerobacter subterraneus.</title>
        <authorList>
            <person name="Sant'Anna F.H."/>
            <person name="Lebedinsky A."/>
            <person name="Sokolova T."/>
            <person name="Robb F.T."/>
            <person name="Gonzalez J.M."/>
        </authorList>
    </citation>
    <scope>NUCLEOTIDE SEQUENCE [LARGE SCALE GENOMIC DNA]</scope>
    <source>
        <strain evidence="4">DSM 12653</strain>
    </source>
</reference>
<dbReference type="PANTHER" id="PTHR45947">
    <property type="entry name" value="SULFOQUINOVOSYL TRANSFERASE SQD2"/>
    <property type="match status" value="1"/>
</dbReference>
<gene>
    <name evidence="3" type="ORF">CDSM653_00986</name>
</gene>
<evidence type="ECO:0000313" key="4">
    <source>
        <dbReference type="Proteomes" id="UP000010146"/>
    </source>
</evidence>
<dbReference type="AlphaFoldDB" id="A0A0F5PMY9"/>
<dbReference type="InterPro" id="IPR001296">
    <property type="entry name" value="Glyco_trans_1"/>
</dbReference>
<organism evidence="3 4">
    <name type="scientific">Caldanaerobacter subterraneus subsp. pacificus DSM 12653</name>
    <dbReference type="NCBI Taxonomy" id="391606"/>
    <lineage>
        <taxon>Bacteria</taxon>
        <taxon>Bacillati</taxon>
        <taxon>Bacillota</taxon>
        <taxon>Clostridia</taxon>
        <taxon>Thermoanaerobacterales</taxon>
        <taxon>Thermoanaerobacteraceae</taxon>
        <taxon>Caldanaerobacter</taxon>
    </lineage>
</organism>
<dbReference type="Pfam" id="PF13439">
    <property type="entry name" value="Glyco_transf_4"/>
    <property type="match status" value="1"/>
</dbReference>
<dbReference type="EMBL" id="ABXP02000056">
    <property type="protein sequence ID" value="KKC29975.1"/>
    <property type="molecule type" value="Genomic_DNA"/>
</dbReference>
<evidence type="ECO:0000259" key="1">
    <source>
        <dbReference type="Pfam" id="PF00534"/>
    </source>
</evidence>
<evidence type="ECO:0000259" key="2">
    <source>
        <dbReference type="Pfam" id="PF13439"/>
    </source>
</evidence>
<keyword evidence="3" id="KW-0808">Transferase</keyword>
<protein>
    <submittedName>
        <fullName evidence="3">Glycosyltransferase</fullName>
    </submittedName>
</protein>
<dbReference type="Proteomes" id="UP000010146">
    <property type="component" value="Unassembled WGS sequence"/>
</dbReference>
<evidence type="ECO:0000313" key="3">
    <source>
        <dbReference type="EMBL" id="KKC29975.1"/>
    </source>
</evidence>
<feature type="domain" description="Glycosyl transferase family 1" evidence="1">
    <location>
        <begin position="190"/>
        <end position="350"/>
    </location>
</feature>
<dbReference type="SUPFAM" id="SSF53756">
    <property type="entry name" value="UDP-Glycosyltransferase/glycogen phosphorylase"/>
    <property type="match status" value="1"/>
</dbReference>
<dbReference type="GO" id="GO:0016758">
    <property type="term" value="F:hexosyltransferase activity"/>
    <property type="evidence" value="ECO:0007669"/>
    <property type="project" value="TreeGrafter"/>
</dbReference>
<dbReference type="Gene3D" id="3.40.50.2000">
    <property type="entry name" value="Glycogen Phosphorylase B"/>
    <property type="match status" value="2"/>
</dbReference>
<reference evidence="3 4" key="2">
    <citation type="journal article" date="2015" name="BMC Genomics">
        <title>Analysis of three genomes within the thermophilic bacterial species Caldanaerobacter subterraneus with a focus on carbon monoxide dehydrogenase evolution and hydrolase diversity.</title>
        <authorList>
            <person name="Sant'Anna F.H."/>
            <person name="Lebedinsky A.V."/>
            <person name="Sokolova T.G."/>
            <person name="Robb F.T."/>
            <person name="Gonzalez J.M."/>
        </authorList>
    </citation>
    <scope>NUCLEOTIDE SEQUENCE [LARGE SCALE GENOMIC DNA]</scope>
    <source>
        <strain evidence="3 4">DSM 12653</strain>
    </source>
</reference>
<dbReference type="InterPro" id="IPR028098">
    <property type="entry name" value="Glyco_trans_4-like_N"/>
</dbReference>